<keyword evidence="3" id="KW-1185">Reference proteome</keyword>
<accession>A0A1R3GNF5</accession>
<organism evidence="2 3">
    <name type="scientific">Corchorus olitorius</name>
    <dbReference type="NCBI Taxonomy" id="93759"/>
    <lineage>
        <taxon>Eukaryota</taxon>
        <taxon>Viridiplantae</taxon>
        <taxon>Streptophyta</taxon>
        <taxon>Embryophyta</taxon>
        <taxon>Tracheophyta</taxon>
        <taxon>Spermatophyta</taxon>
        <taxon>Magnoliopsida</taxon>
        <taxon>eudicotyledons</taxon>
        <taxon>Gunneridae</taxon>
        <taxon>Pentapetalae</taxon>
        <taxon>rosids</taxon>
        <taxon>malvids</taxon>
        <taxon>Malvales</taxon>
        <taxon>Malvaceae</taxon>
        <taxon>Grewioideae</taxon>
        <taxon>Apeibeae</taxon>
        <taxon>Corchorus</taxon>
    </lineage>
</organism>
<dbReference type="AlphaFoldDB" id="A0A1R3GNF5"/>
<feature type="transmembrane region" description="Helical" evidence="1">
    <location>
        <begin position="49"/>
        <end position="68"/>
    </location>
</feature>
<evidence type="ECO:0000256" key="1">
    <source>
        <dbReference type="SAM" id="Phobius"/>
    </source>
</evidence>
<dbReference type="Proteomes" id="UP000187203">
    <property type="component" value="Unassembled WGS sequence"/>
</dbReference>
<name>A0A1R3GNF5_9ROSI</name>
<evidence type="ECO:0000313" key="2">
    <source>
        <dbReference type="EMBL" id="OMO59623.1"/>
    </source>
</evidence>
<sequence>MGAIAGNSSHRAGGAFSLTGIPASFTVNLNKSVGLLVGALLTFDGHLPLIPSSWLFIGLCLFDALFLFQQI</sequence>
<keyword evidence="1" id="KW-1133">Transmembrane helix</keyword>
<comment type="caution">
    <text evidence="2">The sequence shown here is derived from an EMBL/GenBank/DDBJ whole genome shotgun (WGS) entry which is preliminary data.</text>
</comment>
<proteinExistence type="predicted"/>
<keyword evidence="1" id="KW-0812">Transmembrane</keyword>
<gene>
    <name evidence="2" type="ORF">COLO4_34137</name>
</gene>
<evidence type="ECO:0000313" key="3">
    <source>
        <dbReference type="Proteomes" id="UP000187203"/>
    </source>
</evidence>
<protein>
    <submittedName>
        <fullName evidence="2">Alpha-1,4-galacturonosyltransferase</fullName>
    </submittedName>
</protein>
<keyword evidence="1" id="KW-0472">Membrane</keyword>
<dbReference type="EMBL" id="AWUE01022089">
    <property type="protein sequence ID" value="OMO59623.1"/>
    <property type="molecule type" value="Genomic_DNA"/>
</dbReference>
<reference evidence="3" key="1">
    <citation type="submission" date="2013-09" db="EMBL/GenBank/DDBJ databases">
        <title>Corchorus olitorius genome sequencing.</title>
        <authorList>
            <person name="Alam M."/>
            <person name="Haque M.S."/>
            <person name="Islam M.S."/>
            <person name="Emdad E.M."/>
            <person name="Islam M.M."/>
            <person name="Ahmed B."/>
            <person name="Halim A."/>
            <person name="Hossen Q.M.M."/>
            <person name="Hossain M.Z."/>
            <person name="Ahmed R."/>
            <person name="Khan M.M."/>
            <person name="Islam R."/>
            <person name="Rashid M.M."/>
            <person name="Khan S.A."/>
            <person name="Rahman M.S."/>
            <person name="Alam M."/>
            <person name="Yahiya A.S."/>
            <person name="Khan M.S."/>
            <person name="Azam M.S."/>
            <person name="Haque T."/>
            <person name="Lashkar M.Z.H."/>
            <person name="Akhand A.I."/>
            <person name="Morshed G."/>
            <person name="Roy S."/>
            <person name="Uddin K.S."/>
            <person name="Rabeya T."/>
            <person name="Hossain A.S."/>
            <person name="Chowdhury A."/>
            <person name="Snigdha A.R."/>
            <person name="Mortoza M.S."/>
            <person name="Matin S.A."/>
            <person name="Hoque S.M.E."/>
            <person name="Islam M.K."/>
            <person name="Roy D.K."/>
            <person name="Haider R."/>
            <person name="Moosa M.M."/>
            <person name="Elias S.M."/>
            <person name="Hasan A.M."/>
            <person name="Jahan S."/>
            <person name="Shafiuddin M."/>
            <person name="Mahmood N."/>
            <person name="Shommy N.S."/>
        </authorList>
    </citation>
    <scope>NUCLEOTIDE SEQUENCE [LARGE SCALE GENOMIC DNA]</scope>
    <source>
        <strain evidence="3">cv. O-4</strain>
    </source>
</reference>